<protein>
    <submittedName>
        <fullName evidence="1">Uncharacterized protein</fullName>
    </submittedName>
</protein>
<comment type="caution">
    <text evidence="1">The sequence shown here is derived from an EMBL/GenBank/DDBJ whole genome shotgun (WGS) entry which is preliminary data.</text>
</comment>
<name>A0A0F9VNM0_9ZZZZ</name>
<reference evidence="1" key="1">
    <citation type="journal article" date="2015" name="Nature">
        <title>Complex archaea that bridge the gap between prokaryotes and eukaryotes.</title>
        <authorList>
            <person name="Spang A."/>
            <person name="Saw J.H."/>
            <person name="Jorgensen S.L."/>
            <person name="Zaremba-Niedzwiedzka K."/>
            <person name="Martijn J."/>
            <person name="Lind A.E."/>
            <person name="van Eijk R."/>
            <person name="Schleper C."/>
            <person name="Guy L."/>
            <person name="Ettema T.J."/>
        </authorList>
    </citation>
    <scope>NUCLEOTIDE SEQUENCE</scope>
</reference>
<dbReference type="InterPro" id="IPR056209">
    <property type="entry name" value="SU10_adaptor"/>
</dbReference>
<accession>A0A0F9VNM0</accession>
<dbReference type="EMBL" id="LAZR01000316">
    <property type="protein sequence ID" value="KKN75076.1"/>
    <property type="molecule type" value="Genomic_DNA"/>
</dbReference>
<gene>
    <name evidence="1" type="ORF">LCGC14_0384500</name>
</gene>
<dbReference type="AlphaFoldDB" id="A0A0F9VNM0"/>
<evidence type="ECO:0000313" key="1">
    <source>
        <dbReference type="EMBL" id="KKN75076.1"/>
    </source>
</evidence>
<organism evidence="1">
    <name type="scientific">marine sediment metagenome</name>
    <dbReference type="NCBI Taxonomy" id="412755"/>
    <lineage>
        <taxon>unclassified sequences</taxon>
        <taxon>metagenomes</taxon>
        <taxon>ecological metagenomes</taxon>
    </lineage>
</organism>
<dbReference type="Pfam" id="PF24175">
    <property type="entry name" value="SU10_adaptor"/>
    <property type="match status" value="1"/>
</dbReference>
<proteinExistence type="predicted"/>
<sequence length="293" mass="33463">MPSQYARTIRQVINDTFRICGDYQGNGRDGLQWTWDEARIALKDALLDLIVTTGILKDWRTIPLEEDTPVYDLPNNCLRILRVGIHGLGGTVVFPRDVAEHDYQRTAMVAGGFPDSFFRDTLEPHQIGFYPTPDQAGSTFTRDSQYGLLRRVVDEDGNELTIDANLPLRRIGGVPMSRTGRGRIIREVVSEYGNIQILFLRTPFFPDNPDEYIDEDIPDHIHKDLKYGTSIRLMRGSRRRLHALKIRKFEPKWVRTKKSLQRVAEHKGPLDRVTVPAGVTGNVNSELFSYPTE</sequence>